<keyword evidence="1" id="KW-0175">Coiled coil</keyword>
<dbReference type="Proteomes" id="UP000460412">
    <property type="component" value="Unassembled WGS sequence"/>
</dbReference>
<dbReference type="RefSeq" id="WP_159751736.1">
    <property type="nucleotide sequence ID" value="NZ_WUQX01000001.1"/>
</dbReference>
<dbReference type="PANTHER" id="PTHR30121">
    <property type="entry name" value="UNCHARACTERIZED PROTEIN YJGR-RELATED"/>
    <property type="match status" value="1"/>
</dbReference>
<gene>
    <name evidence="2" type="ORF">GN277_15110</name>
</gene>
<keyword evidence="3" id="KW-1185">Reference proteome</keyword>
<protein>
    <submittedName>
        <fullName evidence="2">ATP/GTP-binding protein</fullName>
    </submittedName>
</protein>
<reference evidence="2 3" key="1">
    <citation type="submission" date="2019-12" db="EMBL/GenBank/DDBJ databases">
        <title>Sporaefaciens musculi gen. nov., sp. nov., a novel bacterium isolated from the caecum of an obese mouse.</title>
        <authorList>
            <person name="Rasmussen T.S."/>
            <person name="Streidl T."/>
            <person name="Hitch T.C.A."/>
            <person name="Wortmann E."/>
            <person name="Deptula P."/>
            <person name="Hansen M."/>
            <person name="Nielsen D.S."/>
            <person name="Clavel T."/>
            <person name="Vogensen F.K."/>
        </authorList>
    </citation>
    <scope>NUCLEOTIDE SEQUENCE [LARGE SCALE GENOMIC DNA]</scope>
    <source>
        <strain evidence="2 3">WCA-9-b2</strain>
    </source>
</reference>
<dbReference type="InterPro" id="IPR016628">
    <property type="entry name" value="ATPase_SAG2001_prd"/>
</dbReference>
<evidence type="ECO:0000313" key="3">
    <source>
        <dbReference type="Proteomes" id="UP000460412"/>
    </source>
</evidence>
<dbReference type="PANTHER" id="PTHR30121:SF6">
    <property type="entry name" value="SLR6007 PROTEIN"/>
    <property type="match status" value="1"/>
</dbReference>
<sequence length="816" mass="93392">MFPIKYIDNNLVWNKDNEVFAYYELIPYNYSFLSAEQKFIVHDSFRQLIAQSREGKIHALQIATESSIRSMQEQSKKLVTGKLKEVAYQKIDEQTEALVSMIGDNQVDYRFFLGFKLMVTEEQLNLKNIKKSAWLTFTEFLHEVNHSLMNDFVSMPNDEINRYMKMEKLLENKISRRFKVRRLEINDFGYLMEHLYGRDGIAYEDYEYQLPKKKLNKETLIKYYDLIRPTRCVIEESQRYLRLEHEDKESYASYFTVNTIVGELDFPSSEIFYFQQQQFTFPVDTSMNVEIVENRKALTTVRNKKKELKDLDNHAYQAGSETSSNVVDALDSVDELETDLDQSKESMYKLSYVIRVSAPDLDELKRRCDEVKDFYDDLNVKLVRPAGDMLGLHSEFLPASKRYINDYVQYVKSDFLAGLGFGATQQLGETTGIYMGYSVDTGRNVYLQPSLASQGVKGTVTNALASAFVGSLGGGKSFCNNLLVYYSVLFGGQAVILDPKSERGNWKKTLPEIAHEINIVNLTSDKDNAGLLDPFVIMKNVKDAESLAIDILTFLTGISSRDGEKFPVLRKAVRSVTQSDSRGLLHVIDELRREDTPISRNIADHIDSFTDYDFAHLLFSDGTVENAISLDNQLNIIQVADLVLPDKDTTFEEYTTIELLSVSMLIVISTFALDFIHSDRSIFKIVDLDEAWAFLNVAQGETLSNKLVRAGRAMQAGVYFVTQSSGDVSKESLKNNIGLKFAFRSTDINEIKQTLEFFGIDKDDENNQKRLRDLENGQCLLQDLYGRVGVVQIHPVFEELLHAFDTRPPVQRNEVE</sequence>
<feature type="coiled-coil region" evidence="1">
    <location>
        <begin position="326"/>
        <end position="381"/>
    </location>
</feature>
<organism evidence="2 3">
    <name type="scientific">Sporofaciens musculi</name>
    <dbReference type="NCBI Taxonomy" id="2681861"/>
    <lineage>
        <taxon>Bacteria</taxon>
        <taxon>Bacillati</taxon>
        <taxon>Bacillota</taxon>
        <taxon>Clostridia</taxon>
        <taxon>Lachnospirales</taxon>
        <taxon>Lachnospiraceae</taxon>
        <taxon>Sporofaciens</taxon>
    </lineage>
</organism>
<dbReference type="SUPFAM" id="SSF52540">
    <property type="entry name" value="P-loop containing nucleoside triphosphate hydrolases"/>
    <property type="match status" value="1"/>
</dbReference>
<name>A0A7X3SJT3_9FIRM</name>
<proteinExistence type="predicted"/>
<dbReference type="InterPro" id="IPR051162">
    <property type="entry name" value="T4SS_component"/>
</dbReference>
<dbReference type="EMBL" id="WUQX01000001">
    <property type="protein sequence ID" value="MXP76661.1"/>
    <property type="molecule type" value="Genomic_DNA"/>
</dbReference>
<dbReference type="PIRSF" id="PIRSF015040">
    <property type="entry name" value="ATPase_SAG2001_prd"/>
    <property type="match status" value="1"/>
</dbReference>
<evidence type="ECO:0000313" key="2">
    <source>
        <dbReference type="EMBL" id="MXP76661.1"/>
    </source>
</evidence>
<comment type="caution">
    <text evidence="2">The sequence shown here is derived from an EMBL/GenBank/DDBJ whole genome shotgun (WGS) entry which is preliminary data.</text>
</comment>
<dbReference type="InterPro" id="IPR027417">
    <property type="entry name" value="P-loop_NTPase"/>
</dbReference>
<dbReference type="AlphaFoldDB" id="A0A7X3SJT3"/>
<evidence type="ECO:0000256" key="1">
    <source>
        <dbReference type="SAM" id="Coils"/>
    </source>
</evidence>
<accession>A0A7X3SJT3</accession>
<dbReference type="Pfam" id="PF12846">
    <property type="entry name" value="AAA_10"/>
    <property type="match status" value="1"/>
</dbReference>
<dbReference type="Gene3D" id="3.40.50.300">
    <property type="entry name" value="P-loop containing nucleotide triphosphate hydrolases"/>
    <property type="match status" value="2"/>
</dbReference>